<dbReference type="EMBL" id="BAAALD010000121">
    <property type="protein sequence ID" value="GAA1120810.1"/>
    <property type="molecule type" value="Genomic_DNA"/>
</dbReference>
<evidence type="ECO:0000313" key="2">
    <source>
        <dbReference type="Proteomes" id="UP001499987"/>
    </source>
</evidence>
<evidence type="ECO:0000313" key="1">
    <source>
        <dbReference type="EMBL" id="GAA1120810.1"/>
    </source>
</evidence>
<sequence>MTAPSLLRPDHQRAILAQLASAVRPGPDIDIPHLVELLATRQAVNEIPRKPTRTTRSGVQLLLDMSPSMRPFLRDLHLLVRQLRSVTGQDEVCVLRFTGEPDLVGDLDGEIRDRPYRPPVSACAVLIATDAGIAAAASGTPPPCRRNWLALARTVHGAGCPLILLMPYPPPRWPAWATRHLTLATWDRTTDVASARRTADRAANLARSPL</sequence>
<comment type="caution">
    <text evidence="1">The sequence shown here is derived from an EMBL/GenBank/DDBJ whole genome shotgun (WGS) entry which is preliminary data.</text>
</comment>
<protein>
    <recommendedName>
        <fullName evidence="3">VWA domain-containing protein</fullName>
    </recommendedName>
</protein>
<gene>
    <name evidence="1" type="ORF">GCM10009663_70510</name>
</gene>
<evidence type="ECO:0008006" key="3">
    <source>
        <dbReference type="Google" id="ProtNLM"/>
    </source>
</evidence>
<accession>A0ABP4ESK8</accession>
<proteinExistence type="predicted"/>
<reference evidence="2" key="1">
    <citation type="journal article" date="2019" name="Int. J. Syst. Evol. Microbiol.">
        <title>The Global Catalogue of Microorganisms (GCM) 10K type strain sequencing project: providing services to taxonomists for standard genome sequencing and annotation.</title>
        <authorList>
            <consortium name="The Broad Institute Genomics Platform"/>
            <consortium name="The Broad Institute Genome Sequencing Center for Infectious Disease"/>
            <person name="Wu L."/>
            <person name="Ma J."/>
        </authorList>
    </citation>
    <scope>NUCLEOTIDE SEQUENCE [LARGE SCALE GENOMIC DNA]</scope>
    <source>
        <strain evidence="2">JCM 13002</strain>
    </source>
</reference>
<keyword evidence="2" id="KW-1185">Reference proteome</keyword>
<dbReference type="Proteomes" id="UP001499987">
    <property type="component" value="Unassembled WGS sequence"/>
</dbReference>
<dbReference type="RefSeq" id="WP_344627823.1">
    <property type="nucleotide sequence ID" value="NZ_BAAALD010000121.1"/>
</dbReference>
<name>A0ABP4ESK8_9ACTN</name>
<organism evidence="1 2">
    <name type="scientific">Kitasatospora arboriphila</name>
    <dbReference type="NCBI Taxonomy" id="258052"/>
    <lineage>
        <taxon>Bacteria</taxon>
        <taxon>Bacillati</taxon>
        <taxon>Actinomycetota</taxon>
        <taxon>Actinomycetes</taxon>
        <taxon>Kitasatosporales</taxon>
        <taxon>Streptomycetaceae</taxon>
        <taxon>Kitasatospora</taxon>
    </lineage>
</organism>